<feature type="region of interest" description="Disordered" evidence="1">
    <location>
        <begin position="1"/>
        <end position="24"/>
    </location>
</feature>
<reference evidence="3" key="1">
    <citation type="submission" date="2022-06" db="EMBL/GenBank/DDBJ databases">
        <title>Complete genome sequences of two strains of the flax pathogen Septoria linicola.</title>
        <authorList>
            <person name="Lapalu N."/>
            <person name="Simon A."/>
            <person name="Demenou B."/>
            <person name="Paumier D."/>
            <person name="Guillot M.-P."/>
            <person name="Gout L."/>
            <person name="Valade R."/>
        </authorList>
    </citation>
    <scope>NUCLEOTIDE SEQUENCE</scope>
    <source>
        <strain evidence="3">SE15195</strain>
    </source>
</reference>
<proteinExistence type="predicted"/>
<dbReference type="Proteomes" id="UP001056384">
    <property type="component" value="Chromosome 8"/>
</dbReference>
<protein>
    <submittedName>
        <fullName evidence="3">Uncharacterized protein</fullName>
    </submittedName>
</protein>
<name>A0A9Q9AV68_9PEZI</name>
<feature type="compositionally biased region" description="Basic residues" evidence="1">
    <location>
        <begin position="91"/>
        <end position="101"/>
    </location>
</feature>
<feature type="compositionally biased region" description="Basic and acidic residues" evidence="1">
    <location>
        <begin position="262"/>
        <end position="271"/>
    </location>
</feature>
<feature type="transmembrane region" description="Helical" evidence="2">
    <location>
        <begin position="604"/>
        <end position="628"/>
    </location>
</feature>
<gene>
    <name evidence="3" type="ORF">Slin15195_G098010</name>
</gene>
<dbReference type="EMBL" id="CP099425">
    <property type="protein sequence ID" value="USW56482.1"/>
    <property type="molecule type" value="Genomic_DNA"/>
</dbReference>
<feature type="region of interest" description="Disordered" evidence="1">
    <location>
        <begin position="89"/>
        <end position="152"/>
    </location>
</feature>
<keyword evidence="2" id="KW-0472">Membrane</keyword>
<feature type="compositionally biased region" description="Polar residues" evidence="1">
    <location>
        <begin position="321"/>
        <end position="341"/>
    </location>
</feature>
<evidence type="ECO:0000313" key="4">
    <source>
        <dbReference type="Proteomes" id="UP001056384"/>
    </source>
</evidence>
<feature type="compositionally biased region" description="Low complexity" evidence="1">
    <location>
        <begin position="346"/>
        <end position="375"/>
    </location>
</feature>
<evidence type="ECO:0000256" key="1">
    <source>
        <dbReference type="SAM" id="MobiDB-lite"/>
    </source>
</evidence>
<feature type="compositionally biased region" description="Polar residues" evidence="1">
    <location>
        <begin position="273"/>
        <end position="285"/>
    </location>
</feature>
<feature type="transmembrane region" description="Helical" evidence="2">
    <location>
        <begin position="558"/>
        <end position="577"/>
    </location>
</feature>
<keyword evidence="4" id="KW-1185">Reference proteome</keyword>
<feature type="compositionally biased region" description="Polar residues" evidence="1">
    <location>
        <begin position="14"/>
        <end position="24"/>
    </location>
</feature>
<organism evidence="3 4">
    <name type="scientific">Septoria linicola</name>
    <dbReference type="NCBI Taxonomy" id="215465"/>
    <lineage>
        <taxon>Eukaryota</taxon>
        <taxon>Fungi</taxon>
        <taxon>Dikarya</taxon>
        <taxon>Ascomycota</taxon>
        <taxon>Pezizomycotina</taxon>
        <taxon>Dothideomycetes</taxon>
        <taxon>Dothideomycetidae</taxon>
        <taxon>Mycosphaerellales</taxon>
        <taxon>Mycosphaerellaceae</taxon>
        <taxon>Septoria</taxon>
    </lineage>
</organism>
<dbReference type="AlphaFoldDB" id="A0A9Q9AV68"/>
<keyword evidence="2" id="KW-1133">Transmembrane helix</keyword>
<feature type="region of interest" description="Disordered" evidence="1">
    <location>
        <begin position="501"/>
        <end position="521"/>
    </location>
</feature>
<sequence>MDTEQISERGLYMDSNNIRFSNSPARRAQVQQVQSPTKSIHPQYSALASQLESIDNQPDYQHRTIDFFDDDSDMEDGLPRAITTDNLVSRSRSRSPAKRKQLPPSGQSFASRCEPKRVGMKALEPESEGYERVDSTLHERVPRPDAADTESYAGSVDEFLPRKSEEDAQAFKSTARLSSTNQFRTSGLGWKTSAPQAHQSIYDGARASSMYSDKIDQRLGVHQKAYEMLIQGMLSDQELMNSNHSPLKDQRASALPAALRTNDPRSPRDHLPANSSPEQTSSHRSGQSRKRAHFVPPPIDVNGVRHSLPPDLIRTPYPHSASITHSPHLTRNTPSSGTSPEVLNLSIRRSNSNSRSRTTTITIPPASAAHSYSAHRTNEKGLAEEHCQAEAADFDDETLALSLRKAYKSLAGPSLLRLFSARSLSRIIIGGPDSHTRDAECGRLLHPQRPTVLAHHWSIDSFSEENLLELFRKPKLGRGKFAFVQWARSAAGTNKTCCGGGDHATAAAPPGPDTEVAESSDEADLLDDHHHHLSHFHIQPKTVHLEFILHWSARRISLALLFIILLAVAACLLWIFLGKQSAPGPDPIVTAGFRGAGDRVGTGLLMGVMVLLVGLTGLGGWLGLSWLVM</sequence>
<keyword evidence="2" id="KW-0812">Transmembrane</keyword>
<feature type="region of interest" description="Disordered" evidence="1">
    <location>
        <begin position="240"/>
        <end position="381"/>
    </location>
</feature>
<evidence type="ECO:0000256" key="2">
    <source>
        <dbReference type="SAM" id="Phobius"/>
    </source>
</evidence>
<accession>A0A9Q9AV68</accession>
<evidence type="ECO:0000313" key="3">
    <source>
        <dbReference type="EMBL" id="USW56482.1"/>
    </source>
</evidence>
<feature type="compositionally biased region" description="Basic and acidic residues" evidence="1">
    <location>
        <begin position="129"/>
        <end position="146"/>
    </location>
</feature>